<dbReference type="Proteomes" id="UP000295735">
    <property type="component" value="Unassembled WGS sequence"/>
</dbReference>
<dbReference type="GO" id="GO:0004519">
    <property type="term" value="F:endonuclease activity"/>
    <property type="evidence" value="ECO:0007669"/>
    <property type="project" value="UniProtKB-KW"/>
</dbReference>
<keyword evidence="2" id="KW-0540">Nuclease</keyword>
<reference evidence="2 3" key="1">
    <citation type="submission" date="2019-09" db="EMBL/GenBank/DDBJ databases">
        <authorList>
            <person name="Mazhar S."/>
            <person name="Altermann E."/>
            <person name="Hill C."/>
            <person name="Mcauliffe O."/>
        </authorList>
    </citation>
    <scope>NUCLEOTIDE SEQUENCE [LARGE SCALE GENOMIC DNA]</scope>
    <source>
        <strain evidence="2 3">ATCC 51831</strain>
    </source>
</reference>
<keyword evidence="2" id="KW-0378">Hydrolase</keyword>
<dbReference type="InterPro" id="IPR003615">
    <property type="entry name" value="HNH_nuc"/>
</dbReference>
<evidence type="ECO:0000259" key="1">
    <source>
        <dbReference type="Pfam" id="PF13391"/>
    </source>
</evidence>
<dbReference type="Pfam" id="PF13391">
    <property type="entry name" value="HNH_2"/>
    <property type="match status" value="1"/>
</dbReference>
<sequence length="283" mass="33596">MFRKIAATEQEFIAMKAKHQEFFIEYQKFASTLTVKAGRAKDGKSEKAGSYTRYLIRIFLIADDISGTTINDPYSFYSYKLIEKLTKFEGFSEYNVKEARFPNAAIRCYLSFLTNLKMLYEQPIDDYINGLNENIKMNKEEIYSYKERNEKVEPLLKENKVNHNASMKYPRSIIEVNKAKELANWTCEYNSNHQTFISDYNNKPYIEAHHLIPMAVQDLYDYSIDFAHNITCLCPNCHRKIHYAKKEQRKEIVNTLFKKRSVFYKSYGININYHDLYTYYQII</sequence>
<dbReference type="RefSeq" id="WP_149459327.1">
    <property type="nucleotide sequence ID" value="NZ_SCWC02000005.1"/>
</dbReference>
<dbReference type="EMBL" id="SCWC02000005">
    <property type="protein sequence ID" value="KAA1039069.1"/>
    <property type="molecule type" value="Genomic_DNA"/>
</dbReference>
<proteinExistence type="predicted"/>
<name>A0ABQ6R7J3_9STAP</name>
<comment type="caution">
    <text evidence="2">The sequence shown here is derived from an EMBL/GenBank/DDBJ whole genome shotgun (WGS) entry which is preliminary data.</text>
</comment>
<dbReference type="CDD" id="cd00085">
    <property type="entry name" value="HNHc"/>
    <property type="match status" value="1"/>
</dbReference>
<evidence type="ECO:0000313" key="2">
    <source>
        <dbReference type="EMBL" id="KAA1039069.1"/>
    </source>
</evidence>
<protein>
    <submittedName>
        <fullName evidence="2">HNH endonuclease</fullName>
    </submittedName>
</protein>
<accession>A0ABQ6R7J3</accession>
<feature type="domain" description="HNH nuclease" evidence="1">
    <location>
        <begin position="203"/>
        <end position="239"/>
    </location>
</feature>
<gene>
    <name evidence="2" type="ORF">ERX35_007595</name>
</gene>
<keyword evidence="3" id="KW-1185">Reference proteome</keyword>
<evidence type="ECO:0000313" key="3">
    <source>
        <dbReference type="Proteomes" id="UP000295735"/>
    </source>
</evidence>
<organism evidence="2 3">
    <name type="scientific">Macrococcus equipercicus</name>
    <dbReference type="NCBI Taxonomy" id="69967"/>
    <lineage>
        <taxon>Bacteria</taxon>
        <taxon>Bacillati</taxon>
        <taxon>Bacillota</taxon>
        <taxon>Bacilli</taxon>
        <taxon>Bacillales</taxon>
        <taxon>Staphylococcaceae</taxon>
        <taxon>Macrococcus</taxon>
    </lineage>
</organism>
<keyword evidence="2" id="KW-0255">Endonuclease</keyword>